<protein>
    <submittedName>
        <fullName evidence="19">TonB-dependent siderophore receptor</fullName>
    </submittedName>
</protein>
<dbReference type="PANTHER" id="PTHR32552">
    <property type="entry name" value="FERRICHROME IRON RECEPTOR-RELATED"/>
    <property type="match status" value="1"/>
</dbReference>
<dbReference type="EMBL" id="JAENIK010000011">
    <property type="protein sequence ID" value="MBK1816987.1"/>
    <property type="molecule type" value="Genomic_DNA"/>
</dbReference>
<evidence type="ECO:0000256" key="6">
    <source>
        <dbReference type="ARBA" id="ARBA00022692"/>
    </source>
</evidence>
<dbReference type="Pfam" id="PF00593">
    <property type="entry name" value="TonB_dep_Rec_b-barrel"/>
    <property type="match status" value="1"/>
</dbReference>
<dbReference type="RefSeq" id="WP_200351910.1">
    <property type="nucleotide sequence ID" value="NZ_BAABHZ010000006.1"/>
</dbReference>
<evidence type="ECO:0000256" key="14">
    <source>
        <dbReference type="PROSITE-ProRule" id="PRU01360"/>
    </source>
</evidence>
<dbReference type="GO" id="GO:0038023">
    <property type="term" value="F:signaling receptor activity"/>
    <property type="evidence" value="ECO:0007669"/>
    <property type="project" value="InterPro"/>
</dbReference>
<name>A0A934R4W0_9BACT</name>
<keyword evidence="6 14" id="KW-0812">Transmembrane</keyword>
<evidence type="ECO:0000256" key="8">
    <source>
        <dbReference type="ARBA" id="ARBA00023004"/>
    </source>
</evidence>
<proteinExistence type="inferred from homology"/>
<comment type="similarity">
    <text evidence="2 14 15">Belongs to the TonB-dependent receptor family.</text>
</comment>
<evidence type="ECO:0000256" key="12">
    <source>
        <dbReference type="ARBA" id="ARBA00023170"/>
    </source>
</evidence>
<dbReference type="FunFam" id="2.170.130.10:FF:000001">
    <property type="entry name" value="Catecholate siderophore TonB-dependent receptor"/>
    <property type="match status" value="1"/>
</dbReference>
<dbReference type="SUPFAM" id="SSF56935">
    <property type="entry name" value="Porins"/>
    <property type="match status" value="1"/>
</dbReference>
<dbReference type="InterPro" id="IPR039426">
    <property type="entry name" value="TonB-dep_rcpt-like"/>
</dbReference>
<keyword evidence="4 14" id="KW-1134">Transmembrane beta strand</keyword>
<evidence type="ECO:0000256" key="1">
    <source>
        <dbReference type="ARBA" id="ARBA00004571"/>
    </source>
</evidence>
<accession>A0A934R4W0</accession>
<dbReference type="GO" id="GO:0009279">
    <property type="term" value="C:cell outer membrane"/>
    <property type="evidence" value="ECO:0007669"/>
    <property type="project" value="UniProtKB-SubCell"/>
</dbReference>
<evidence type="ECO:0000256" key="2">
    <source>
        <dbReference type="ARBA" id="ARBA00009810"/>
    </source>
</evidence>
<dbReference type="Proteomes" id="UP000600139">
    <property type="component" value="Unassembled WGS sequence"/>
</dbReference>
<organism evidence="19 20">
    <name type="scientific">Luteolibacter yonseiensis</name>
    <dbReference type="NCBI Taxonomy" id="1144680"/>
    <lineage>
        <taxon>Bacteria</taxon>
        <taxon>Pseudomonadati</taxon>
        <taxon>Verrucomicrobiota</taxon>
        <taxon>Verrucomicrobiia</taxon>
        <taxon>Verrucomicrobiales</taxon>
        <taxon>Verrucomicrobiaceae</taxon>
        <taxon>Luteolibacter</taxon>
    </lineage>
</organism>
<evidence type="ECO:0000256" key="5">
    <source>
        <dbReference type="ARBA" id="ARBA00022496"/>
    </source>
</evidence>
<dbReference type="InterPro" id="IPR012910">
    <property type="entry name" value="Plug_dom"/>
</dbReference>
<dbReference type="PROSITE" id="PS52016">
    <property type="entry name" value="TONB_DEPENDENT_REC_3"/>
    <property type="match status" value="1"/>
</dbReference>
<evidence type="ECO:0000256" key="10">
    <source>
        <dbReference type="ARBA" id="ARBA00023077"/>
    </source>
</evidence>
<feature type="signal peptide" evidence="16">
    <location>
        <begin position="1"/>
        <end position="26"/>
    </location>
</feature>
<reference evidence="19" key="1">
    <citation type="submission" date="2021-01" db="EMBL/GenBank/DDBJ databases">
        <title>Modified the classification status of verrucomicrobia.</title>
        <authorList>
            <person name="Feng X."/>
        </authorList>
    </citation>
    <scope>NUCLEOTIDE SEQUENCE</scope>
    <source>
        <strain evidence="19">JCM 18052</strain>
    </source>
</reference>
<keyword evidence="7 16" id="KW-0732">Signal</keyword>
<dbReference type="PANTHER" id="PTHR32552:SF68">
    <property type="entry name" value="FERRICHROME OUTER MEMBRANE TRANSPORTER_PHAGE RECEPTOR"/>
    <property type="match status" value="1"/>
</dbReference>
<feature type="domain" description="TonB-dependent receptor plug" evidence="18">
    <location>
        <begin position="69"/>
        <end position="165"/>
    </location>
</feature>
<evidence type="ECO:0000256" key="4">
    <source>
        <dbReference type="ARBA" id="ARBA00022452"/>
    </source>
</evidence>
<gene>
    <name evidence="19" type="ORF">JIN84_15290</name>
</gene>
<evidence type="ECO:0000313" key="19">
    <source>
        <dbReference type="EMBL" id="MBK1816987.1"/>
    </source>
</evidence>
<keyword evidence="9" id="KW-0406">Ion transport</keyword>
<dbReference type="InterPro" id="IPR000531">
    <property type="entry name" value="Beta-barrel_TonB"/>
</dbReference>
<evidence type="ECO:0000256" key="11">
    <source>
        <dbReference type="ARBA" id="ARBA00023136"/>
    </source>
</evidence>
<dbReference type="Gene3D" id="2.170.130.10">
    <property type="entry name" value="TonB-dependent receptor, plug domain"/>
    <property type="match status" value="1"/>
</dbReference>
<sequence length="717" mass="78421">MHINRTSKALATGLLAFSAAPALVNAQAQSNPNQSGETGTLPTLVVKAKAGSPYAVKKTTTATKTDTPLIDTPQSVTVLSEQFLKDTAVNSIGDAVRYVPGVGTAQGEGNRDTVVFRGSSSTGDYFVDGLRDDVQYYRDFYNIEQVDVLKGPSGMIFGRGGPGGVLNRVTKQAVIGEGSSYEVSGLAGSWDQYRTTFDVNQSLDDEKALRLNGLYENSDSYRDGVYNERVGVNPTFGWAISDQTTLRLAFEYFTDERTADRGIPSFNGKPYNTDESTFFGDPDRSPTDVEVLAFTASLDHKFTENITLRNSTRYASYDKFYQNVFASSAVGATTPGMLSVAAYNNATERENFLNQTDVTFKFDTGSIGHTLLTGMELSRQETDNYRETGYVDPAGTIALGSGGTGMVSAKDPLYHGPLFFRQSATDADNNSVAEGVALYVQDQVQLLPQLQLIAGLRVDFLDVDFHNNRTGEDIETSDDLFSPRLGLVYKPIENLALYTSYARSNVPRAGEQLASLSATNASLDPEEFENYEIGAKWDATQRLSFTVAAFQLNRTNQAVVDPTDSTKLILVDGQEVKGIELGATGLITDRWSISAGYAYQEGETQSSNGLIASGTPIQQLPKNSFSLWNRYDFNEHWGVGIGAIYRDEIYAAADNAVTLPDFVRFDAGLFYRHDDHLSAQLNVENLFNEEYYSTAHSNDNITPGSPIAFRLGLTYKF</sequence>
<evidence type="ECO:0000256" key="13">
    <source>
        <dbReference type="ARBA" id="ARBA00023237"/>
    </source>
</evidence>
<comment type="subcellular location">
    <subcellularLocation>
        <location evidence="1 14">Cell outer membrane</location>
        <topology evidence="1 14">Multi-pass membrane protein</topology>
    </subcellularLocation>
</comment>
<dbReference type="InterPro" id="IPR036942">
    <property type="entry name" value="Beta-barrel_TonB_sf"/>
</dbReference>
<dbReference type="AlphaFoldDB" id="A0A934R4W0"/>
<keyword evidence="12 19" id="KW-0675">Receptor</keyword>
<keyword evidence="20" id="KW-1185">Reference proteome</keyword>
<feature type="domain" description="TonB-dependent receptor-like beta-barrel" evidence="17">
    <location>
        <begin position="238"/>
        <end position="686"/>
    </location>
</feature>
<dbReference type="Gene3D" id="2.40.170.20">
    <property type="entry name" value="TonB-dependent receptor, beta-barrel domain"/>
    <property type="match status" value="1"/>
</dbReference>
<keyword evidence="11 14" id="KW-0472">Membrane</keyword>
<keyword evidence="3 14" id="KW-0813">Transport</keyword>
<dbReference type="GO" id="GO:0015344">
    <property type="term" value="F:siderophore uptake transmembrane transporter activity"/>
    <property type="evidence" value="ECO:0007669"/>
    <property type="project" value="TreeGrafter"/>
</dbReference>
<evidence type="ECO:0000256" key="15">
    <source>
        <dbReference type="RuleBase" id="RU003357"/>
    </source>
</evidence>
<evidence type="ECO:0000259" key="17">
    <source>
        <dbReference type="Pfam" id="PF00593"/>
    </source>
</evidence>
<keyword evidence="8" id="KW-0408">Iron</keyword>
<keyword evidence="13 14" id="KW-0998">Cell outer membrane</keyword>
<evidence type="ECO:0000256" key="7">
    <source>
        <dbReference type="ARBA" id="ARBA00022729"/>
    </source>
</evidence>
<evidence type="ECO:0000259" key="18">
    <source>
        <dbReference type="Pfam" id="PF07715"/>
    </source>
</evidence>
<dbReference type="NCBIfam" id="TIGR01783">
    <property type="entry name" value="TonB-siderophor"/>
    <property type="match status" value="1"/>
</dbReference>
<dbReference type="InterPro" id="IPR037066">
    <property type="entry name" value="Plug_dom_sf"/>
</dbReference>
<dbReference type="GO" id="GO:0015891">
    <property type="term" value="P:siderophore transport"/>
    <property type="evidence" value="ECO:0007669"/>
    <property type="project" value="InterPro"/>
</dbReference>
<evidence type="ECO:0000313" key="20">
    <source>
        <dbReference type="Proteomes" id="UP000600139"/>
    </source>
</evidence>
<keyword evidence="10 15" id="KW-0798">TonB box</keyword>
<dbReference type="Pfam" id="PF07715">
    <property type="entry name" value="Plug"/>
    <property type="match status" value="1"/>
</dbReference>
<dbReference type="CDD" id="cd01347">
    <property type="entry name" value="ligand_gated_channel"/>
    <property type="match status" value="1"/>
</dbReference>
<comment type="caution">
    <text evidence="19">The sequence shown here is derived from an EMBL/GenBank/DDBJ whole genome shotgun (WGS) entry which is preliminary data.</text>
</comment>
<evidence type="ECO:0000256" key="16">
    <source>
        <dbReference type="SAM" id="SignalP"/>
    </source>
</evidence>
<keyword evidence="5" id="KW-0410">Iron transport</keyword>
<evidence type="ECO:0000256" key="9">
    <source>
        <dbReference type="ARBA" id="ARBA00023065"/>
    </source>
</evidence>
<dbReference type="InterPro" id="IPR010105">
    <property type="entry name" value="TonB_sidphr_rcpt"/>
</dbReference>
<evidence type="ECO:0000256" key="3">
    <source>
        <dbReference type="ARBA" id="ARBA00022448"/>
    </source>
</evidence>
<feature type="chain" id="PRO_5037921402" evidence="16">
    <location>
        <begin position="27"/>
        <end position="717"/>
    </location>
</feature>